<dbReference type="EMBL" id="JAUUTY010000004">
    <property type="protein sequence ID" value="KAK1651379.1"/>
    <property type="molecule type" value="Genomic_DNA"/>
</dbReference>
<dbReference type="Proteomes" id="UP001231189">
    <property type="component" value="Unassembled WGS sequence"/>
</dbReference>
<gene>
    <name evidence="2" type="ORF">QYE76_069184</name>
</gene>
<name>A0AAD8WEM9_LOLMU</name>
<evidence type="ECO:0000313" key="3">
    <source>
        <dbReference type="Proteomes" id="UP001231189"/>
    </source>
</evidence>
<keyword evidence="3" id="KW-1185">Reference proteome</keyword>
<evidence type="ECO:0000313" key="2">
    <source>
        <dbReference type="EMBL" id="KAK1651379.1"/>
    </source>
</evidence>
<comment type="caution">
    <text evidence="2">The sequence shown here is derived from an EMBL/GenBank/DDBJ whole genome shotgun (WGS) entry which is preliminary data.</text>
</comment>
<protein>
    <submittedName>
        <fullName evidence="2">Uncharacterized protein</fullName>
    </submittedName>
</protein>
<dbReference type="AlphaFoldDB" id="A0AAD8WEM9"/>
<evidence type="ECO:0000256" key="1">
    <source>
        <dbReference type="SAM" id="MobiDB-lite"/>
    </source>
</evidence>
<proteinExistence type="predicted"/>
<sequence length="90" mass="10482">MRQTRCPFAVRGARVREALPLDDGAAFRRPVPRDREQIKKIIIFEVPPPPRQNSLPPYSGEEGHNRHPSNACLRRRIDLTPTLRRRPPPW</sequence>
<accession>A0AAD8WEM9</accession>
<reference evidence="2" key="1">
    <citation type="submission" date="2023-07" db="EMBL/GenBank/DDBJ databases">
        <title>A chromosome-level genome assembly of Lolium multiflorum.</title>
        <authorList>
            <person name="Chen Y."/>
            <person name="Copetti D."/>
            <person name="Kolliker R."/>
            <person name="Studer B."/>
        </authorList>
    </citation>
    <scope>NUCLEOTIDE SEQUENCE</scope>
    <source>
        <strain evidence="2">02402/16</strain>
        <tissue evidence="2">Leaf</tissue>
    </source>
</reference>
<organism evidence="2 3">
    <name type="scientific">Lolium multiflorum</name>
    <name type="common">Italian ryegrass</name>
    <name type="synonym">Lolium perenne subsp. multiflorum</name>
    <dbReference type="NCBI Taxonomy" id="4521"/>
    <lineage>
        <taxon>Eukaryota</taxon>
        <taxon>Viridiplantae</taxon>
        <taxon>Streptophyta</taxon>
        <taxon>Embryophyta</taxon>
        <taxon>Tracheophyta</taxon>
        <taxon>Spermatophyta</taxon>
        <taxon>Magnoliopsida</taxon>
        <taxon>Liliopsida</taxon>
        <taxon>Poales</taxon>
        <taxon>Poaceae</taxon>
        <taxon>BOP clade</taxon>
        <taxon>Pooideae</taxon>
        <taxon>Poodae</taxon>
        <taxon>Poeae</taxon>
        <taxon>Poeae Chloroplast Group 2 (Poeae type)</taxon>
        <taxon>Loliodinae</taxon>
        <taxon>Loliinae</taxon>
        <taxon>Lolium</taxon>
    </lineage>
</organism>
<feature type="region of interest" description="Disordered" evidence="1">
    <location>
        <begin position="47"/>
        <end position="90"/>
    </location>
</feature>